<proteinExistence type="predicted"/>
<dbReference type="Proteomes" id="UP000807469">
    <property type="component" value="Unassembled WGS sequence"/>
</dbReference>
<evidence type="ECO:0008006" key="3">
    <source>
        <dbReference type="Google" id="ProtNLM"/>
    </source>
</evidence>
<sequence>MHRCLQFPEILGLIFENLTSNRRESERDVGQRSILAVLTTCRAFSIPAMVLLWRDLETLAPLILTMPGDLVEVSKHRSGWPKITFCRDVVPADWERFDIYAPFVITLGYDNKRMRFNFKKSPDIDNSVYKELQKRQQNLLPSLYAIGYNQITPIIHAPKVLSPVRRVDLNPGIMSGSHLHSLLAGIPKLAPSLKSLSLNFGIIPSARVLQSLLENTDLEEFNLYDSLSDEEFNLLARMPHLRKIDITKDISDLARLLSASPIADYQLTDACIRTNDTSPSKLPQVIAALRPSRLKNLRISPGSFPENVYGNEQALRDLIFSIAEHCSPDIFSSIRLETAGMYYQRPSGTLNYRSLRPLFEFTKLRKVDLSSHTFNLNDAEVKELAMSWPLLEELRAYVLIEPPSALSRTTLRSLLWFAVYCKNLNHLSFNFNDPDGEFSEEELTMASNSPLAELEVGTSTISEPEKVADFFCIVFPNLSYISWGSPYSDYEYVDMAQTKSWTIVQDGIDRLRSETTKVGNR</sequence>
<name>A0A9P6D5U0_9AGAR</name>
<organism evidence="1 2">
    <name type="scientific">Pholiota conissans</name>
    <dbReference type="NCBI Taxonomy" id="109636"/>
    <lineage>
        <taxon>Eukaryota</taxon>
        <taxon>Fungi</taxon>
        <taxon>Dikarya</taxon>
        <taxon>Basidiomycota</taxon>
        <taxon>Agaricomycotina</taxon>
        <taxon>Agaricomycetes</taxon>
        <taxon>Agaricomycetidae</taxon>
        <taxon>Agaricales</taxon>
        <taxon>Agaricineae</taxon>
        <taxon>Strophariaceae</taxon>
        <taxon>Pholiota</taxon>
    </lineage>
</organism>
<dbReference type="OrthoDB" id="3031760at2759"/>
<dbReference type="InterPro" id="IPR032675">
    <property type="entry name" value="LRR_dom_sf"/>
</dbReference>
<dbReference type="EMBL" id="MU155145">
    <property type="protein sequence ID" value="KAF9484315.1"/>
    <property type="molecule type" value="Genomic_DNA"/>
</dbReference>
<accession>A0A9P6D5U0</accession>
<gene>
    <name evidence="1" type="ORF">BDN70DRAFT_928557</name>
</gene>
<dbReference type="AlphaFoldDB" id="A0A9P6D5U0"/>
<dbReference type="Gene3D" id="3.80.10.10">
    <property type="entry name" value="Ribonuclease Inhibitor"/>
    <property type="match status" value="1"/>
</dbReference>
<protein>
    <recommendedName>
        <fullName evidence="3">F-box domain-containing protein</fullName>
    </recommendedName>
</protein>
<evidence type="ECO:0000313" key="1">
    <source>
        <dbReference type="EMBL" id="KAF9484315.1"/>
    </source>
</evidence>
<dbReference type="SUPFAM" id="SSF52047">
    <property type="entry name" value="RNI-like"/>
    <property type="match status" value="1"/>
</dbReference>
<comment type="caution">
    <text evidence="1">The sequence shown here is derived from an EMBL/GenBank/DDBJ whole genome shotgun (WGS) entry which is preliminary data.</text>
</comment>
<evidence type="ECO:0000313" key="2">
    <source>
        <dbReference type="Proteomes" id="UP000807469"/>
    </source>
</evidence>
<keyword evidence="2" id="KW-1185">Reference proteome</keyword>
<reference evidence="1" key="1">
    <citation type="submission" date="2020-11" db="EMBL/GenBank/DDBJ databases">
        <authorList>
            <consortium name="DOE Joint Genome Institute"/>
            <person name="Ahrendt S."/>
            <person name="Riley R."/>
            <person name="Andreopoulos W."/>
            <person name="Labutti K."/>
            <person name="Pangilinan J."/>
            <person name="Ruiz-Duenas F.J."/>
            <person name="Barrasa J.M."/>
            <person name="Sanchez-Garcia M."/>
            <person name="Camarero S."/>
            <person name="Miyauchi S."/>
            <person name="Serrano A."/>
            <person name="Linde D."/>
            <person name="Babiker R."/>
            <person name="Drula E."/>
            <person name="Ayuso-Fernandez I."/>
            <person name="Pacheco R."/>
            <person name="Padilla G."/>
            <person name="Ferreira P."/>
            <person name="Barriuso J."/>
            <person name="Kellner H."/>
            <person name="Castanera R."/>
            <person name="Alfaro M."/>
            <person name="Ramirez L."/>
            <person name="Pisabarro A.G."/>
            <person name="Kuo A."/>
            <person name="Tritt A."/>
            <person name="Lipzen A."/>
            <person name="He G."/>
            <person name="Yan M."/>
            <person name="Ng V."/>
            <person name="Cullen D."/>
            <person name="Martin F."/>
            <person name="Rosso M.-N."/>
            <person name="Henrissat B."/>
            <person name="Hibbett D."/>
            <person name="Martinez A.T."/>
            <person name="Grigoriev I.V."/>
        </authorList>
    </citation>
    <scope>NUCLEOTIDE SEQUENCE</scope>
    <source>
        <strain evidence="1">CIRM-BRFM 674</strain>
    </source>
</reference>